<keyword evidence="1" id="KW-0808">Transferase</keyword>
<dbReference type="GO" id="GO:0004312">
    <property type="term" value="F:fatty acid synthase activity"/>
    <property type="evidence" value="ECO:0007669"/>
    <property type="project" value="TreeGrafter"/>
</dbReference>
<dbReference type="InterPro" id="IPR032821">
    <property type="entry name" value="PKS_assoc"/>
</dbReference>
<keyword evidence="5" id="KW-1185">Reference proteome</keyword>
<dbReference type="EMBL" id="MSFM01000008">
    <property type="protein sequence ID" value="PKY03066.1"/>
    <property type="molecule type" value="Genomic_DNA"/>
</dbReference>
<sequence>MVIIVKDYTLSRYPDNDVNIHPATSVNCFGIGGSNAHVLLDSAASYVNPAAQESPQSSPSVKLLVTSTNDQDALSRRIDSLTHFVTQNKPNEADLAYTLGKRREHLSHRAFALLDPKQPLSPASFTKSQDPVHDVCFVFTGQGAEWAGMGKGLNQSPLFHETIQELDGVLSSLEEPPAWSIKEELADGSRVNEAYLSQPLCTALQIVLVRLMRSWGVRPSSVLGHSSGEIVAAYAAGAITAKAAILLAYYRGVVATQLNTCGGMAAVGMGEPEARPYLQDGVEVACVNSPKSVTLSGDRDALGAVLESIRRCRPDVFCRRLPVNVAYHSYHMQEIGARYKQCIQPHVIPSSSMVPMYSSVDCQVIDDPQRLDSEYWWRNLRQPVQFCRALQDRFKEGTGRSVLVEIGPHSALSASIKQTIQEAPERGKDIDYIPTLVRGDDLFRCMLRAAGHLYIRSVPISLAAINGPGTVLSSLPSYPWQRDIKDVARKPDDTHLEVSKVSPLRASRE</sequence>
<dbReference type="RefSeq" id="XP_024691660.1">
    <property type="nucleotide sequence ID" value="XM_024836007.1"/>
</dbReference>
<dbReference type="GO" id="GO:0044550">
    <property type="term" value="P:secondary metabolite biosynthetic process"/>
    <property type="evidence" value="ECO:0007669"/>
    <property type="project" value="TreeGrafter"/>
</dbReference>
<dbReference type="Pfam" id="PF00698">
    <property type="entry name" value="Acyl_transf_1"/>
    <property type="match status" value="1"/>
</dbReference>
<dbReference type="InterPro" id="IPR016035">
    <property type="entry name" value="Acyl_Trfase/lysoPLipase"/>
</dbReference>
<dbReference type="InterPro" id="IPR016039">
    <property type="entry name" value="Thiolase-like"/>
</dbReference>
<protein>
    <recommendedName>
        <fullName evidence="3">Malonyl-CoA:ACP transacylase (MAT) domain-containing protein</fullName>
    </recommendedName>
</protein>
<evidence type="ECO:0000256" key="2">
    <source>
        <dbReference type="ARBA" id="ARBA00023268"/>
    </source>
</evidence>
<gene>
    <name evidence="4" type="ORF">P168DRAFT_282840</name>
</gene>
<dbReference type="InterPro" id="IPR016036">
    <property type="entry name" value="Malonyl_transacylase_ACP-bd"/>
</dbReference>
<dbReference type="VEuPathDB" id="FungiDB:P168DRAFT_282840"/>
<dbReference type="GO" id="GO:0006633">
    <property type="term" value="P:fatty acid biosynthetic process"/>
    <property type="evidence" value="ECO:0007669"/>
    <property type="project" value="TreeGrafter"/>
</dbReference>
<proteinExistence type="predicted"/>
<dbReference type="PANTHER" id="PTHR43775">
    <property type="entry name" value="FATTY ACID SYNTHASE"/>
    <property type="match status" value="1"/>
</dbReference>
<comment type="caution">
    <text evidence="4">The sequence shown here is derived from an EMBL/GenBank/DDBJ whole genome shotgun (WGS) entry which is preliminary data.</text>
</comment>
<dbReference type="Pfam" id="PF16197">
    <property type="entry name" value="KAsynt_C_assoc"/>
    <property type="match status" value="1"/>
</dbReference>
<accession>A0A2I1CZN1</accession>
<name>A0A2I1CZN1_ASPC2</name>
<dbReference type="InterPro" id="IPR050091">
    <property type="entry name" value="PKS_NRPS_Biosynth_Enz"/>
</dbReference>
<evidence type="ECO:0000259" key="3">
    <source>
        <dbReference type="SMART" id="SM00827"/>
    </source>
</evidence>
<dbReference type="GeneID" id="36543531"/>
<dbReference type="Gene3D" id="3.40.47.10">
    <property type="match status" value="1"/>
</dbReference>
<dbReference type="PANTHER" id="PTHR43775:SF49">
    <property type="entry name" value="SYNTHASE, PUTATIVE (JCVI)-RELATED"/>
    <property type="match status" value="1"/>
</dbReference>
<dbReference type="InterPro" id="IPR001227">
    <property type="entry name" value="Ac_transferase_dom_sf"/>
</dbReference>
<keyword evidence="2" id="KW-0511">Multifunctional enzyme</keyword>
<dbReference type="OrthoDB" id="3799328at2759"/>
<evidence type="ECO:0000256" key="1">
    <source>
        <dbReference type="ARBA" id="ARBA00022679"/>
    </source>
</evidence>
<dbReference type="SMART" id="SM00827">
    <property type="entry name" value="PKS_AT"/>
    <property type="match status" value="1"/>
</dbReference>
<organism evidence="4 5">
    <name type="scientific">Aspergillus campestris (strain IBT 28561)</name>
    <dbReference type="NCBI Taxonomy" id="1392248"/>
    <lineage>
        <taxon>Eukaryota</taxon>
        <taxon>Fungi</taxon>
        <taxon>Dikarya</taxon>
        <taxon>Ascomycota</taxon>
        <taxon>Pezizomycotina</taxon>
        <taxon>Eurotiomycetes</taxon>
        <taxon>Eurotiomycetidae</taxon>
        <taxon>Eurotiales</taxon>
        <taxon>Aspergillaceae</taxon>
        <taxon>Aspergillus</taxon>
        <taxon>Aspergillus subgen. Circumdati</taxon>
    </lineage>
</organism>
<evidence type="ECO:0000313" key="5">
    <source>
        <dbReference type="Proteomes" id="UP000234254"/>
    </source>
</evidence>
<dbReference type="AlphaFoldDB" id="A0A2I1CZN1"/>
<dbReference type="InterPro" id="IPR014043">
    <property type="entry name" value="Acyl_transferase_dom"/>
</dbReference>
<evidence type="ECO:0000313" key="4">
    <source>
        <dbReference type="EMBL" id="PKY03066.1"/>
    </source>
</evidence>
<feature type="domain" description="Malonyl-CoA:ACP transacylase (MAT)" evidence="3">
    <location>
        <begin position="138"/>
        <end position="440"/>
    </location>
</feature>
<reference evidence="4" key="1">
    <citation type="submission" date="2016-12" db="EMBL/GenBank/DDBJ databases">
        <title>The genomes of Aspergillus section Nigri reveals drivers in fungal speciation.</title>
        <authorList>
            <consortium name="DOE Joint Genome Institute"/>
            <person name="Vesth T.C."/>
            <person name="Nybo J."/>
            <person name="Theobald S."/>
            <person name="Brandl J."/>
            <person name="Frisvad J.C."/>
            <person name="Nielsen K.F."/>
            <person name="Lyhne E.K."/>
            <person name="Kogle M.E."/>
            <person name="Kuo A."/>
            <person name="Riley R."/>
            <person name="Clum A."/>
            <person name="Nolan M."/>
            <person name="Lipzen A."/>
            <person name="Salamov A."/>
            <person name="Henrissat B."/>
            <person name="Wiebenga A."/>
            <person name="De vries R.P."/>
            <person name="Grigoriev I.V."/>
            <person name="Mortensen U.H."/>
            <person name="Andersen M.R."/>
            <person name="Baker S.E."/>
        </authorList>
    </citation>
    <scope>NUCLEOTIDE SEQUENCE</scope>
    <source>
        <strain evidence="4">IBT 28561</strain>
    </source>
</reference>
<dbReference type="Proteomes" id="UP000234254">
    <property type="component" value="Unassembled WGS sequence"/>
</dbReference>
<dbReference type="SUPFAM" id="SSF52151">
    <property type="entry name" value="FabD/lysophospholipase-like"/>
    <property type="match status" value="1"/>
</dbReference>
<dbReference type="SUPFAM" id="SSF55048">
    <property type="entry name" value="Probable ACP-binding domain of malonyl-CoA ACP transacylase"/>
    <property type="match status" value="1"/>
</dbReference>
<dbReference type="Gene3D" id="3.40.366.10">
    <property type="entry name" value="Malonyl-Coenzyme A Acyl Carrier Protein, domain 2"/>
    <property type="match status" value="1"/>
</dbReference>